<dbReference type="PANTHER" id="PTHR43280">
    <property type="entry name" value="ARAC-FAMILY TRANSCRIPTIONAL REGULATOR"/>
    <property type="match status" value="1"/>
</dbReference>
<dbReference type="InterPro" id="IPR009057">
    <property type="entry name" value="Homeodomain-like_sf"/>
</dbReference>
<evidence type="ECO:0000259" key="5">
    <source>
        <dbReference type="PROSITE" id="PS01124"/>
    </source>
</evidence>
<keyword evidence="8" id="KW-1185">Reference proteome</keyword>
<name>A0A1I1X3A3_9BACL</name>
<organism evidence="7 8">
    <name type="scientific">Paenibacillus catalpae</name>
    <dbReference type="NCBI Taxonomy" id="1045775"/>
    <lineage>
        <taxon>Bacteria</taxon>
        <taxon>Bacillati</taxon>
        <taxon>Bacillota</taxon>
        <taxon>Bacilli</taxon>
        <taxon>Bacillales</taxon>
        <taxon>Paenibacillaceae</taxon>
        <taxon>Paenibacillus</taxon>
    </lineage>
</organism>
<keyword evidence="4" id="KW-0597">Phosphoprotein</keyword>
<reference evidence="8" key="1">
    <citation type="submission" date="2016-10" db="EMBL/GenBank/DDBJ databases">
        <authorList>
            <person name="Varghese N."/>
            <person name="Submissions S."/>
        </authorList>
    </citation>
    <scope>NUCLEOTIDE SEQUENCE [LARGE SCALE GENOMIC DNA]</scope>
    <source>
        <strain evidence="8">CGMCC 1.10784</strain>
    </source>
</reference>
<evidence type="ECO:0000256" key="1">
    <source>
        <dbReference type="ARBA" id="ARBA00023015"/>
    </source>
</evidence>
<evidence type="ECO:0000256" key="2">
    <source>
        <dbReference type="ARBA" id="ARBA00023125"/>
    </source>
</evidence>
<dbReference type="GO" id="GO:0043565">
    <property type="term" value="F:sequence-specific DNA binding"/>
    <property type="evidence" value="ECO:0007669"/>
    <property type="project" value="InterPro"/>
</dbReference>
<keyword evidence="3" id="KW-0804">Transcription</keyword>
<dbReference type="Gene3D" id="3.40.50.2300">
    <property type="match status" value="1"/>
</dbReference>
<dbReference type="Pfam" id="PF12833">
    <property type="entry name" value="HTH_18"/>
    <property type="match status" value="1"/>
</dbReference>
<dbReference type="AlphaFoldDB" id="A0A1I1X3A3"/>
<dbReference type="SMART" id="SM00342">
    <property type="entry name" value="HTH_ARAC"/>
    <property type="match status" value="1"/>
</dbReference>
<keyword evidence="1" id="KW-0805">Transcription regulation</keyword>
<dbReference type="CDD" id="cd17536">
    <property type="entry name" value="REC_YesN-like"/>
    <property type="match status" value="1"/>
</dbReference>
<feature type="modified residue" description="4-aspartylphosphate" evidence="4">
    <location>
        <position position="55"/>
    </location>
</feature>
<sequence>MYKVLVVDDEPFMLEGWRTMVDWEKYGFRLCWAVSDGKEALEVMEQEVPDLVFTDLQMPVMDGLELIRQMKQRHRLEHITTAIVSGYSRFDAAQFAIRHQIEQYLLKPLIEEEIHELLNSLRLSLDQRKAADSLASEKESLHTVFARALQDESEHARSALLQLLDCPNDVPGRLLLLDAGKTAAPSKEEVEAVSAGLSAGICCFEDAAGSALLMVWSRQMDSSEAGLDSDVRMIAARLAGEYPSCSIYVSGRTRGWQHLRQLHKQLLELRGRSLYKGQSGICWHEQVQEQVQWRWEDAASRAAALLNSVDRNEAAAIGSAVHALAEFIAGTADPAGSMAACLSYLQGGLLRAYHQAGGDPIHPPDWLLPQYGWQANVREQLTAVCLKAAGQIEELNGKRPEGRLQEAVAYVTAHYREKLQLKELAELFRLNPVYLGQQFKRVTGYCFNDYMHLLRIKEAKKLLLRTDLKVSAIASELGYHSTEYFGSVFKSLTKVSPSAYKSNQKGDWRDDEPAIF</sequence>
<feature type="domain" description="HTH araC/xylS-type" evidence="5">
    <location>
        <begin position="405"/>
        <end position="503"/>
    </location>
</feature>
<evidence type="ECO:0000256" key="4">
    <source>
        <dbReference type="PROSITE-ProRule" id="PRU00169"/>
    </source>
</evidence>
<feature type="domain" description="Response regulatory" evidence="6">
    <location>
        <begin position="3"/>
        <end position="122"/>
    </location>
</feature>
<dbReference type="InterPro" id="IPR018062">
    <property type="entry name" value="HTH_AraC-typ_CS"/>
</dbReference>
<dbReference type="RefSeq" id="WP_091184121.1">
    <property type="nucleotide sequence ID" value="NZ_FOMT01000002.1"/>
</dbReference>
<evidence type="ECO:0000256" key="3">
    <source>
        <dbReference type="ARBA" id="ARBA00023163"/>
    </source>
</evidence>
<dbReference type="GO" id="GO:0000160">
    <property type="term" value="P:phosphorelay signal transduction system"/>
    <property type="evidence" value="ECO:0007669"/>
    <property type="project" value="InterPro"/>
</dbReference>
<dbReference type="Gene3D" id="1.10.10.60">
    <property type="entry name" value="Homeodomain-like"/>
    <property type="match status" value="2"/>
</dbReference>
<dbReference type="SUPFAM" id="SSF52172">
    <property type="entry name" value="CheY-like"/>
    <property type="match status" value="1"/>
</dbReference>
<dbReference type="Pfam" id="PF00072">
    <property type="entry name" value="Response_reg"/>
    <property type="match status" value="1"/>
</dbReference>
<dbReference type="InterPro" id="IPR018060">
    <property type="entry name" value="HTH_AraC"/>
</dbReference>
<dbReference type="OrthoDB" id="342399at2"/>
<dbReference type="InterPro" id="IPR011006">
    <property type="entry name" value="CheY-like_superfamily"/>
</dbReference>
<dbReference type="EMBL" id="FOMT01000002">
    <property type="protein sequence ID" value="SFE01822.1"/>
    <property type="molecule type" value="Genomic_DNA"/>
</dbReference>
<dbReference type="PANTHER" id="PTHR43280:SF28">
    <property type="entry name" value="HTH-TYPE TRANSCRIPTIONAL ACTIVATOR RHAS"/>
    <property type="match status" value="1"/>
</dbReference>
<accession>A0A1I1X3A3</accession>
<protein>
    <submittedName>
        <fullName evidence="7">Two-component system, response regulator YesN</fullName>
    </submittedName>
</protein>
<dbReference type="SMART" id="SM00448">
    <property type="entry name" value="REC"/>
    <property type="match status" value="1"/>
</dbReference>
<gene>
    <name evidence="7" type="ORF">SAMN05216378_1991</name>
</gene>
<evidence type="ECO:0000313" key="7">
    <source>
        <dbReference type="EMBL" id="SFE01822.1"/>
    </source>
</evidence>
<dbReference type="Proteomes" id="UP000198855">
    <property type="component" value="Unassembled WGS sequence"/>
</dbReference>
<evidence type="ECO:0000259" key="6">
    <source>
        <dbReference type="PROSITE" id="PS50110"/>
    </source>
</evidence>
<dbReference type="PROSITE" id="PS50110">
    <property type="entry name" value="RESPONSE_REGULATORY"/>
    <property type="match status" value="1"/>
</dbReference>
<proteinExistence type="predicted"/>
<dbReference type="PROSITE" id="PS01124">
    <property type="entry name" value="HTH_ARAC_FAMILY_2"/>
    <property type="match status" value="1"/>
</dbReference>
<dbReference type="STRING" id="1045775.SAMN05216378_1991"/>
<dbReference type="GO" id="GO:0003700">
    <property type="term" value="F:DNA-binding transcription factor activity"/>
    <property type="evidence" value="ECO:0007669"/>
    <property type="project" value="InterPro"/>
</dbReference>
<dbReference type="SUPFAM" id="SSF46689">
    <property type="entry name" value="Homeodomain-like"/>
    <property type="match status" value="2"/>
</dbReference>
<dbReference type="PROSITE" id="PS00041">
    <property type="entry name" value="HTH_ARAC_FAMILY_1"/>
    <property type="match status" value="1"/>
</dbReference>
<evidence type="ECO:0000313" key="8">
    <source>
        <dbReference type="Proteomes" id="UP000198855"/>
    </source>
</evidence>
<dbReference type="InterPro" id="IPR001789">
    <property type="entry name" value="Sig_transdc_resp-reg_receiver"/>
</dbReference>
<keyword evidence="2" id="KW-0238">DNA-binding</keyword>